<dbReference type="AlphaFoldDB" id="D3QBF1"/>
<dbReference type="HOGENOM" id="CLU_1474316_0_0_11"/>
<keyword evidence="2" id="KW-1185">Reference proteome</keyword>
<protein>
    <submittedName>
        <fullName evidence="1">Uncharacterized protein</fullName>
    </submittedName>
</protein>
<sequence length="183" mass="19378">MTALLTTARLAVSGGSADWSFAYRDGHGGVVATAAPVTAEQPPHGWRGWFSTDHNLGRVVVRVDDPAGTPLFFADRQPVPPSTGATPPCAILAPHGGLLGRVAVDTARRHRAHRILGADDTVLFEVVWEPSGRYGDFTAPDGSVAARYHPAQGLWFQRRLPSAEHTLVVAFPVALALLGTTGT</sequence>
<dbReference type="KEGG" id="sna:Snas_3162"/>
<evidence type="ECO:0000313" key="1">
    <source>
        <dbReference type="EMBL" id="ADD42833.1"/>
    </source>
</evidence>
<accession>D3QBF1</accession>
<proteinExistence type="predicted"/>
<dbReference type="RefSeq" id="WP_013018404.1">
    <property type="nucleotide sequence ID" value="NC_013947.1"/>
</dbReference>
<name>D3QBF1_STANL</name>
<dbReference type="Proteomes" id="UP000000844">
    <property type="component" value="Chromosome"/>
</dbReference>
<organism evidence="1 2">
    <name type="scientific">Stackebrandtia nassauensis (strain DSM 44728 / CIP 108903 / NRRL B-16338 / NBRC 102104 / LLR-40K-21)</name>
    <dbReference type="NCBI Taxonomy" id="446470"/>
    <lineage>
        <taxon>Bacteria</taxon>
        <taxon>Bacillati</taxon>
        <taxon>Actinomycetota</taxon>
        <taxon>Actinomycetes</taxon>
        <taxon>Glycomycetales</taxon>
        <taxon>Glycomycetaceae</taxon>
        <taxon>Stackebrandtia</taxon>
    </lineage>
</organism>
<reference evidence="1 2" key="1">
    <citation type="journal article" date="2009" name="Stand. Genomic Sci.">
        <title>Complete genome sequence of Stackebrandtia nassauensis type strain (LLR-40K-21).</title>
        <authorList>
            <person name="Munk C."/>
            <person name="Lapidus A."/>
            <person name="Copeland A."/>
            <person name="Jando M."/>
            <person name="Mayilraj S."/>
            <person name="Glavina Del Rio T."/>
            <person name="Nolan M."/>
            <person name="Chen F."/>
            <person name="Lucas S."/>
            <person name="Tice H."/>
            <person name="Cheng J.F."/>
            <person name="Han C."/>
            <person name="Detter J.C."/>
            <person name="Bruce D."/>
            <person name="Goodwin L."/>
            <person name="Chain P."/>
            <person name="Pitluck S."/>
            <person name="Goker M."/>
            <person name="Ovchinikova G."/>
            <person name="Pati A."/>
            <person name="Ivanova N."/>
            <person name="Mavromatis K."/>
            <person name="Chen A."/>
            <person name="Palaniappan K."/>
            <person name="Land M."/>
            <person name="Hauser L."/>
            <person name="Chang Y.J."/>
            <person name="Jeffries C.D."/>
            <person name="Bristow J."/>
            <person name="Eisen J.A."/>
            <person name="Markowitz V."/>
            <person name="Hugenholtz P."/>
            <person name="Kyrpides N.C."/>
            <person name="Klenk H.P."/>
        </authorList>
    </citation>
    <scope>NUCLEOTIDE SEQUENCE [LARGE SCALE GENOMIC DNA]</scope>
    <source>
        <strain evidence="2">DSM 44728 / CIP 108903 / NRRL B-16338 / NBRC 102104 / LLR-40K-21</strain>
    </source>
</reference>
<dbReference type="EMBL" id="CP001778">
    <property type="protein sequence ID" value="ADD42833.1"/>
    <property type="molecule type" value="Genomic_DNA"/>
</dbReference>
<dbReference type="OrthoDB" id="3468245at2"/>
<gene>
    <name evidence="1" type="ordered locus">Snas_3162</name>
</gene>
<evidence type="ECO:0000313" key="2">
    <source>
        <dbReference type="Proteomes" id="UP000000844"/>
    </source>
</evidence>